<proteinExistence type="predicted"/>
<dbReference type="HOGENOM" id="CLU_029317_0_0_1"/>
<evidence type="ECO:0000313" key="3">
    <source>
        <dbReference type="Proteomes" id="UP000009168"/>
    </source>
</evidence>
<dbReference type="GeneID" id="7825365"/>
<keyword evidence="3" id="KW-1185">Reference proteome</keyword>
<reference evidence="3" key="1">
    <citation type="journal article" date="2006" name="PLoS Biol.">
        <title>Macronuclear genome sequence of the ciliate Tetrahymena thermophila, a model eukaryote.</title>
        <authorList>
            <person name="Eisen J.A."/>
            <person name="Coyne R.S."/>
            <person name="Wu M."/>
            <person name="Wu D."/>
            <person name="Thiagarajan M."/>
            <person name="Wortman J.R."/>
            <person name="Badger J.H."/>
            <person name="Ren Q."/>
            <person name="Amedeo P."/>
            <person name="Jones K.M."/>
            <person name="Tallon L.J."/>
            <person name="Delcher A.L."/>
            <person name="Salzberg S.L."/>
            <person name="Silva J.C."/>
            <person name="Haas B.J."/>
            <person name="Majoros W.H."/>
            <person name="Farzad M."/>
            <person name="Carlton J.M."/>
            <person name="Smith R.K. Jr."/>
            <person name="Garg J."/>
            <person name="Pearlman R.E."/>
            <person name="Karrer K.M."/>
            <person name="Sun L."/>
            <person name="Manning G."/>
            <person name="Elde N.C."/>
            <person name="Turkewitz A.P."/>
            <person name="Asai D.J."/>
            <person name="Wilkes D.E."/>
            <person name="Wang Y."/>
            <person name="Cai H."/>
            <person name="Collins K."/>
            <person name="Stewart B.A."/>
            <person name="Lee S.R."/>
            <person name="Wilamowska K."/>
            <person name="Weinberg Z."/>
            <person name="Ruzzo W.L."/>
            <person name="Wloga D."/>
            <person name="Gaertig J."/>
            <person name="Frankel J."/>
            <person name="Tsao C.-C."/>
            <person name="Gorovsky M.A."/>
            <person name="Keeling P.J."/>
            <person name="Waller R.F."/>
            <person name="Patron N.J."/>
            <person name="Cherry J.M."/>
            <person name="Stover N.A."/>
            <person name="Krieger C.J."/>
            <person name="del Toro C."/>
            <person name="Ryder H.F."/>
            <person name="Williamson S.C."/>
            <person name="Barbeau R.A."/>
            <person name="Hamilton E.P."/>
            <person name="Orias E."/>
        </authorList>
    </citation>
    <scope>NUCLEOTIDE SEQUENCE [LARGE SCALE GENOMIC DNA]</scope>
    <source>
        <strain evidence="3">SB210</strain>
    </source>
</reference>
<gene>
    <name evidence="2" type="ORF">TTHERM_00935580</name>
</gene>
<dbReference type="AlphaFoldDB" id="Q23UH6"/>
<keyword evidence="1" id="KW-0732">Signal</keyword>
<feature type="signal peptide" evidence="1">
    <location>
        <begin position="1"/>
        <end position="20"/>
    </location>
</feature>
<organism evidence="2 3">
    <name type="scientific">Tetrahymena thermophila (strain SB210)</name>
    <dbReference type="NCBI Taxonomy" id="312017"/>
    <lineage>
        <taxon>Eukaryota</taxon>
        <taxon>Sar</taxon>
        <taxon>Alveolata</taxon>
        <taxon>Ciliophora</taxon>
        <taxon>Intramacronucleata</taxon>
        <taxon>Oligohymenophorea</taxon>
        <taxon>Hymenostomatida</taxon>
        <taxon>Tetrahymenina</taxon>
        <taxon>Tetrahymenidae</taxon>
        <taxon>Tetrahymena</taxon>
    </lineage>
</organism>
<accession>Q23UH6</accession>
<dbReference type="RefSeq" id="XP_001020427.1">
    <property type="nucleotide sequence ID" value="XM_001020427.1"/>
</dbReference>
<dbReference type="SMART" id="SM00710">
    <property type="entry name" value="PbH1"/>
    <property type="match status" value="2"/>
</dbReference>
<dbReference type="InParanoid" id="Q23UH6"/>
<dbReference type="EMBL" id="GG662627">
    <property type="protein sequence ID" value="EAS00182.1"/>
    <property type="molecule type" value="Genomic_DNA"/>
</dbReference>
<feature type="chain" id="PRO_5005693863" evidence="1">
    <location>
        <begin position="21"/>
        <end position="456"/>
    </location>
</feature>
<dbReference type="Proteomes" id="UP000009168">
    <property type="component" value="Unassembled WGS sequence"/>
</dbReference>
<evidence type="ECO:0000313" key="2">
    <source>
        <dbReference type="EMBL" id="EAS00182.1"/>
    </source>
</evidence>
<sequence>MKYILAVQIILLCTFSVVLAADLVVGNSVACGNGSNCSTCGSQINPNLYLAFTYISGSDCQYKNCNSLVPKAFPIDTWVCKSCAGTSTILGNGIYVDTSNNMCVGSCPSGQYADDSTNNLCTNIPVTPGNSVACSTDGSTCSGCGSTSALQNQFTYVSGNNCKVTDCTVSGSGASGVAVNGWICQSCNGIKNSGVAAGAQFNGSTCVASCDAGKVANAANNWTCTQAAAPGNSVACSTDGSTCSGCGSTTGVQNLFTHVSGNNCRVADCTAGGAGASGITPNGWICNSCNGITGTAVGAGAQLNGSTCSASCPTGYYANAATGWSCTQIPSGNPVACSTDGSTCSGCGSTTAVQNLFKYVSGNNCKVADCGVNGAGASGQTPNGWICNSCNGVAGSKVAAGNLLNGSSCSAACSDGQTATAASNWVCQAGNQGTASTTNKNLLAVILVLQFISFIL</sequence>
<dbReference type="KEGG" id="tet:TTHERM_00935580"/>
<name>Q23UH6_TETTS</name>
<dbReference type="InterPro" id="IPR006626">
    <property type="entry name" value="PbH1"/>
</dbReference>
<protein>
    <submittedName>
        <fullName evidence="2">J immobilization antigen, putative</fullName>
    </submittedName>
</protein>
<evidence type="ECO:0000256" key="1">
    <source>
        <dbReference type="SAM" id="SignalP"/>
    </source>
</evidence>